<dbReference type="AlphaFoldDB" id="A0A3S0X7W6"/>
<dbReference type="OrthoDB" id="1778949at2"/>
<feature type="compositionally biased region" description="Polar residues" evidence="1">
    <location>
        <begin position="100"/>
        <end position="109"/>
    </location>
</feature>
<evidence type="ECO:0000313" key="2">
    <source>
        <dbReference type="EMBL" id="RUQ65115.1"/>
    </source>
</evidence>
<feature type="compositionally biased region" description="Low complexity" evidence="1">
    <location>
        <begin position="215"/>
        <end position="226"/>
    </location>
</feature>
<comment type="caution">
    <text evidence="2">The sequence shown here is derived from an EMBL/GenBank/DDBJ whole genome shotgun (WGS) entry which is preliminary data.</text>
</comment>
<dbReference type="RefSeq" id="WP_127003258.1">
    <property type="nucleotide sequence ID" value="NZ_JBNPXW010000005.1"/>
</dbReference>
<feature type="compositionally biased region" description="Pro residues" evidence="1">
    <location>
        <begin position="227"/>
        <end position="247"/>
    </location>
</feature>
<evidence type="ECO:0008006" key="4">
    <source>
        <dbReference type="Google" id="ProtNLM"/>
    </source>
</evidence>
<name>A0A3S0X7W6_9PROT</name>
<protein>
    <recommendedName>
        <fullName evidence="4">SHOCT domain-containing protein</fullName>
    </recommendedName>
</protein>
<dbReference type="Proteomes" id="UP000280346">
    <property type="component" value="Unassembled WGS sequence"/>
</dbReference>
<reference evidence="2 3" key="1">
    <citation type="submission" date="2018-12" db="EMBL/GenBank/DDBJ databases">
        <authorList>
            <person name="Yang Y."/>
        </authorList>
    </citation>
    <scope>NUCLEOTIDE SEQUENCE [LARGE SCALE GENOMIC DNA]</scope>
    <source>
        <strain evidence="2 3">GSF71</strain>
    </source>
</reference>
<proteinExistence type="predicted"/>
<accession>A0A3S0X7W6</accession>
<keyword evidence="3" id="KW-1185">Reference proteome</keyword>
<evidence type="ECO:0000256" key="1">
    <source>
        <dbReference type="SAM" id="MobiDB-lite"/>
    </source>
</evidence>
<feature type="region of interest" description="Disordered" evidence="1">
    <location>
        <begin position="316"/>
        <end position="347"/>
    </location>
</feature>
<feature type="region of interest" description="Disordered" evidence="1">
    <location>
        <begin position="203"/>
        <end position="257"/>
    </location>
</feature>
<evidence type="ECO:0000313" key="3">
    <source>
        <dbReference type="Proteomes" id="UP000280346"/>
    </source>
</evidence>
<dbReference type="EMBL" id="RZIJ01000027">
    <property type="protein sequence ID" value="RUQ65115.1"/>
    <property type="molecule type" value="Genomic_DNA"/>
</dbReference>
<gene>
    <name evidence="2" type="ORF">EJ913_25550</name>
</gene>
<feature type="region of interest" description="Disordered" evidence="1">
    <location>
        <begin position="96"/>
        <end position="115"/>
    </location>
</feature>
<organism evidence="2 3">
    <name type="scientific">Azospirillum doebereinerae</name>
    <dbReference type="NCBI Taxonomy" id="92933"/>
    <lineage>
        <taxon>Bacteria</taxon>
        <taxon>Pseudomonadati</taxon>
        <taxon>Pseudomonadota</taxon>
        <taxon>Alphaproteobacteria</taxon>
        <taxon>Rhodospirillales</taxon>
        <taxon>Azospirillaceae</taxon>
        <taxon>Azospirillum</taxon>
    </lineage>
</organism>
<sequence>MRSLTSDGQQRLSEIARRHGVSEDAVRSMLTALSNGGGTMAQFSHPEFGGSGQWMRGGMTMVSDLFNNALKATVDNLCNDLSNFLLNPPMGAWQDAEPAANSSWQQQRQGDGSSFGTGFGGNNWWPAELGMPNSSGAQNDLRYAYFQDTRRLAVEIAGALTVYDTADHRISGVSQQQGNGWTLTFTSQYGTVPVSSLRVVDSGLRPAGPAPSPQPSLASAPAAPEFVPEPEPAPAPAPPPTAAPPSPESFAGTVWSFGESGSDAASTLTLAADGGIAGGDARVRYWSAEDGTLTFYDTDGRSSVAFALPASGATAPVLPGHDPARPDRSFTLRPQAQQRDAEAPSGEAALPVTLTVGDWTLEDNGGNRLGVLRLLADGRVEGGRGSEAKWRIKDHGVDFLHGSGRPTSRFDTLQFRAGRWTLIGAPLNNESAALFLKQS</sequence>